<evidence type="ECO:0000313" key="4">
    <source>
        <dbReference type="Proteomes" id="UP001054892"/>
    </source>
</evidence>
<dbReference type="Proteomes" id="UP001054892">
    <property type="component" value="Unassembled WGS sequence"/>
</dbReference>
<dbReference type="InterPro" id="IPR056546">
    <property type="entry name" value="MreB_MamK-like"/>
</dbReference>
<dbReference type="Proteomes" id="UP000509383">
    <property type="component" value="Chromosome"/>
</dbReference>
<protein>
    <recommendedName>
        <fullName evidence="5">Rod shape-determining protein MreB</fullName>
    </recommendedName>
</protein>
<sequence length="164" mass="17929">MIDSFSPLLYLKLTSGYLSGLNVKTGKLLEEPTVLAVRAQAGKRIPVAMGQAAKQLEGQAGIELLNGLDHPRTLLANFSVAEQTLKLFVRQLAPKTFYSAAPVLVLHPQEHLEGGLTQVETRGLYELSRCAGARKVHLWVGRELTREELRAKQFPAEGGSLLTI</sequence>
<reference evidence="1 3" key="1">
    <citation type="submission" date="2020-05" db="EMBL/GenBank/DDBJ databases">
        <title>Characterization of novel class B3 metallo-beta-lactamase from novel Pseudomonas species.</title>
        <authorList>
            <person name="Yamada K."/>
            <person name="Aoki K."/>
            <person name="Ishii Y."/>
        </authorList>
    </citation>
    <scope>NUCLEOTIDE SEQUENCE [LARGE SCALE GENOMIC DNA]</scope>
    <source>
        <strain evidence="1 3">TUM18999</strain>
        <strain evidence="2 4">TUM20286</strain>
    </source>
</reference>
<dbReference type="AlphaFoldDB" id="A0A6J4EB12"/>
<proteinExistence type="predicted"/>
<evidence type="ECO:0008006" key="5">
    <source>
        <dbReference type="Google" id="ProtNLM"/>
    </source>
</evidence>
<gene>
    <name evidence="1" type="ORF">TUM18999_47890</name>
    <name evidence="2" type="ORF">TUM20286_04190</name>
</gene>
<evidence type="ECO:0000313" key="2">
    <source>
        <dbReference type="EMBL" id="GJN50667.1"/>
    </source>
</evidence>
<dbReference type="Gene3D" id="3.30.420.40">
    <property type="match status" value="1"/>
</dbReference>
<accession>A0A6J4EB12</accession>
<keyword evidence="4" id="KW-1185">Reference proteome</keyword>
<dbReference type="KEGG" id="ptw:TUM18999_47890"/>
<dbReference type="EMBL" id="BQKM01000001">
    <property type="protein sequence ID" value="GJN50667.1"/>
    <property type="molecule type" value="Genomic_DNA"/>
</dbReference>
<dbReference type="EMBL" id="AP023189">
    <property type="protein sequence ID" value="BCG26598.1"/>
    <property type="molecule type" value="Genomic_DNA"/>
</dbReference>
<evidence type="ECO:0000313" key="1">
    <source>
        <dbReference type="EMBL" id="BCG26598.1"/>
    </source>
</evidence>
<organism evidence="1 3">
    <name type="scientific">Pseudomonas tohonis</name>
    <dbReference type="NCBI Taxonomy" id="2725477"/>
    <lineage>
        <taxon>Bacteria</taxon>
        <taxon>Pseudomonadati</taxon>
        <taxon>Pseudomonadota</taxon>
        <taxon>Gammaproteobacteria</taxon>
        <taxon>Pseudomonadales</taxon>
        <taxon>Pseudomonadaceae</taxon>
        <taxon>Pseudomonas</taxon>
    </lineage>
</organism>
<name>A0A6J4EB12_9PSED</name>
<dbReference type="RefSeq" id="WP_173175999.1">
    <property type="nucleotide sequence ID" value="NZ_AP023189.1"/>
</dbReference>
<evidence type="ECO:0000313" key="3">
    <source>
        <dbReference type="Proteomes" id="UP000509383"/>
    </source>
</evidence>
<dbReference type="Pfam" id="PF06723">
    <property type="entry name" value="MreB_Mbl"/>
    <property type="match status" value="1"/>
</dbReference>